<feature type="domain" description="N-acetyltransferase" evidence="3">
    <location>
        <begin position="113"/>
        <end position="270"/>
    </location>
</feature>
<dbReference type="GO" id="GO:0006357">
    <property type="term" value="P:regulation of transcription by RNA polymerase II"/>
    <property type="evidence" value="ECO:0007669"/>
    <property type="project" value="TreeGrafter"/>
</dbReference>
<evidence type="ECO:0000256" key="2">
    <source>
        <dbReference type="SAM" id="Phobius"/>
    </source>
</evidence>
<dbReference type="InterPro" id="IPR042163">
    <property type="entry name" value="PHF12"/>
</dbReference>
<dbReference type="InterPro" id="IPR000182">
    <property type="entry name" value="GNAT_dom"/>
</dbReference>
<evidence type="ECO:0000259" key="3">
    <source>
        <dbReference type="PROSITE" id="PS51186"/>
    </source>
</evidence>
<feature type="compositionally biased region" description="Basic and acidic residues" evidence="1">
    <location>
        <begin position="1"/>
        <end position="11"/>
    </location>
</feature>
<dbReference type="PANTHER" id="PTHR46309">
    <property type="entry name" value="PHD FINGER PROTEIN 12"/>
    <property type="match status" value="1"/>
</dbReference>
<evidence type="ECO:0000313" key="5">
    <source>
        <dbReference type="Proteomes" id="UP001419268"/>
    </source>
</evidence>
<feature type="compositionally biased region" description="Acidic residues" evidence="1">
    <location>
        <begin position="295"/>
        <end position="305"/>
    </location>
</feature>
<dbReference type="Gene3D" id="3.40.630.30">
    <property type="match status" value="1"/>
</dbReference>
<dbReference type="CDD" id="cd04301">
    <property type="entry name" value="NAT_SF"/>
    <property type="match status" value="1"/>
</dbReference>
<accession>A0AAP0HNC2</accession>
<feature type="region of interest" description="Disordered" evidence="1">
    <location>
        <begin position="1"/>
        <end position="20"/>
    </location>
</feature>
<evidence type="ECO:0000313" key="4">
    <source>
        <dbReference type="EMBL" id="KAK9095158.1"/>
    </source>
</evidence>
<evidence type="ECO:0000256" key="1">
    <source>
        <dbReference type="SAM" id="MobiDB-lite"/>
    </source>
</evidence>
<dbReference type="PANTHER" id="PTHR46309:SF1">
    <property type="entry name" value="PHD FINGER PROTEIN 12"/>
    <property type="match status" value="1"/>
</dbReference>
<dbReference type="AlphaFoldDB" id="A0AAP0HNC2"/>
<dbReference type="PROSITE" id="PS51186">
    <property type="entry name" value="GNAT"/>
    <property type="match status" value="1"/>
</dbReference>
<keyword evidence="2" id="KW-0472">Membrane</keyword>
<dbReference type="EMBL" id="JBBNAG010000011">
    <property type="protein sequence ID" value="KAK9095158.1"/>
    <property type="molecule type" value="Genomic_DNA"/>
</dbReference>
<organism evidence="4 5">
    <name type="scientific">Stephania cephalantha</name>
    <dbReference type="NCBI Taxonomy" id="152367"/>
    <lineage>
        <taxon>Eukaryota</taxon>
        <taxon>Viridiplantae</taxon>
        <taxon>Streptophyta</taxon>
        <taxon>Embryophyta</taxon>
        <taxon>Tracheophyta</taxon>
        <taxon>Spermatophyta</taxon>
        <taxon>Magnoliopsida</taxon>
        <taxon>Ranunculales</taxon>
        <taxon>Menispermaceae</taxon>
        <taxon>Menispermoideae</taxon>
        <taxon>Cissampelideae</taxon>
        <taxon>Stephania</taxon>
    </lineage>
</organism>
<feature type="region of interest" description="Disordered" evidence="1">
    <location>
        <begin position="278"/>
        <end position="305"/>
    </location>
</feature>
<keyword evidence="5" id="KW-1185">Reference proteome</keyword>
<keyword evidence="2" id="KW-1133">Transmembrane helix</keyword>
<dbReference type="InterPro" id="IPR056511">
    <property type="entry name" value="IDM1_C"/>
</dbReference>
<dbReference type="Proteomes" id="UP001419268">
    <property type="component" value="Unassembled WGS sequence"/>
</dbReference>
<dbReference type="GO" id="GO:0005634">
    <property type="term" value="C:nucleus"/>
    <property type="evidence" value="ECO:0007669"/>
    <property type="project" value="TreeGrafter"/>
</dbReference>
<dbReference type="Pfam" id="PF23209">
    <property type="entry name" value="IDM1_C"/>
    <property type="match status" value="1"/>
</dbReference>
<reference evidence="4 5" key="1">
    <citation type="submission" date="2024-01" db="EMBL/GenBank/DDBJ databases">
        <title>Genome assemblies of Stephania.</title>
        <authorList>
            <person name="Yang L."/>
        </authorList>
    </citation>
    <scope>NUCLEOTIDE SEQUENCE [LARGE SCALE GENOMIC DNA]</scope>
    <source>
        <strain evidence="4">JXDWG</strain>
        <tissue evidence="4">Leaf</tissue>
    </source>
</reference>
<dbReference type="GO" id="GO:0016747">
    <property type="term" value="F:acyltransferase activity, transferring groups other than amino-acyl groups"/>
    <property type="evidence" value="ECO:0007669"/>
    <property type="project" value="InterPro"/>
</dbReference>
<protein>
    <recommendedName>
        <fullName evidence="3">N-acetyltransferase domain-containing protein</fullName>
    </recommendedName>
</protein>
<dbReference type="InterPro" id="IPR016181">
    <property type="entry name" value="Acyl_CoA_acyltransferase"/>
</dbReference>
<dbReference type="SUPFAM" id="SSF55729">
    <property type="entry name" value="Acyl-CoA N-acyltransferases (Nat)"/>
    <property type="match status" value="1"/>
</dbReference>
<feature type="transmembrane region" description="Helical" evidence="2">
    <location>
        <begin position="93"/>
        <end position="118"/>
    </location>
</feature>
<gene>
    <name evidence="4" type="ORF">Scep_026627</name>
</gene>
<proteinExistence type="predicted"/>
<sequence length="305" mass="33518">MQRRSTRESSQVKKKMRRSKRIEENQNIALRNDNNDFGCGVCGDGGTLRILLKAIITVPTAYANFVAGTLVMLRVFSIELEALPAKKEIQRGVSWFILLGIPGDVFRIPIYAVVLHIMEESFLPISDRWTATNMIRNVISSSTSRLKRLDCGGFRTAVLEREGEVVSVASIRIHGNLAEMPFIATRQAHRRRGNCRLLFTAIEGALRSCGVEELVIPALKLRSISVLKFPGTVRLVKFLTVQEIGESSGTANAAAEPVKPVEVVLALEAPNAVQAQGNNVSQRPFLIPDLNSLPPDEDEGESGNS</sequence>
<comment type="caution">
    <text evidence="4">The sequence shown here is derived from an EMBL/GenBank/DDBJ whole genome shotgun (WGS) entry which is preliminary data.</text>
</comment>
<dbReference type="GO" id="GO:0003714">
    <property type="term" value="F:transcription corepressor activity"/>
    <property type="evidence" value="ECO:0007669"/>
    <property type="project" value="InterPro"/>
</dbReference>
<name>A0AAP0HNC2_9MAGN</name>
<keyword evidence="2" id="KW-0812">Transmembrane</keyword>